<dbReference type="RefSeq" id="WP_377094925.1">
    <property type="nucleotide sequence ID" value="NZ_JBHSJM010000001.1"/>
</dbReference>
<dbReference type="Gene3D" id="3.40.390.10">
    <property type="entry name" value="Collagenase (Catalytic Domain)"/>
    <property type="match status" value="1"/>
</dbReference>
<dbReference type="PANTHER" id="PTHR30164:SF2">
    <property type="entry name" value="PROTEIN MTFA"/>
    <property type="match status" value="1"/>
</dbReference>
<keyword evidence="1" id="KW-0472">Membrane</keyword>
<dbReference type="InterPro" id="IPR010384">
    <property type="entry name" value="MtfA_fam"/>
</dbReference>
<dbReference type="InterPro" id="IPR042252">
    <property type="entry name" value="MtfA_N"/>
</dbReference>
<dbReference type="CDD" id="cd20169">
    <property type="entry name" value="Peptidase_M90_mtfA"/>
    <property type="match status" value="1"/>
</dbReference>
<evidence type="ECO:0000256" key="1">
    <source>
        <dbReference type="SAM" id="Phobius"/>
    </source>
</evidence>
<comment type="caution">
    <text evidence="2">The sequence shown here is derived from an EMBL/GenBank/DDBJ whole genome shotgun (WGS) entry which is preliminary data.</text>
</comment>
<keyword evidence="1" id="KW-0812">Transmembrane</keyword>
<evidence type="ECO:0000313" key="3">
    <source>
        <dbReference type="Proteomes" id="UP001597297"/>
    </source>
</evidence>
<dbReference type="Gene3D" id="1.10.472.150">
    <property type="entry name" value="Glucose-regulated metallo-peptidase M90, N-terminal domain"/>
    <property type="match status" value="1"/>
</dbReference>
<dbReference type="Pfam" id="PF06167">
    <property type="entry name" value="Peptidase_M90"/>
    <property type="match status" value="1"/>
</dbReference>
<dbReference type="Proteomes" id="UP001597297">
    <property type="component" value="Unassembled WGS sequence"/>
</dbReference>
<organism evidence="2 3">
    <name type="scientific">Rubritalea spongiae</name>
    <dbReference type="NCBI Taxonomy" id="430797"/>
    <lineage>
        <taxon>Bacteria</taxon>
        <taxon>Pseudomonadati</taxon>
        <taxon>Verrucomicrobiota</taxon>
        <taxon>Verrucomicrobiia</taxon>
        <taxon>Verrucomicrobiales</taxon>
        <taxon>Rubritaleaceae</taxon>
        <taxon>Rubritalea</taxon>
    </lineage>
</organism>
<accession>A0ABW5E1P1</accession>
<protein>
    <submittedName>
        <fullName evidence="2">Zinc-dependent peptidase</fullName>
    </submittedName>
</protein>
<dbReference type="EMBL" id="JBHUJC010000003">
    <property type="protein sequence ID" value="MFD2275178.1"/>
    <property type="molecule type" value="Genomic_DNA"/>
</dbReference>
<dbReference type="PANTHER" id="PTHR30164">
    <property type="entry name" value="MTFA PEPTIDASE"/>
    <property type="match status" value="1"/>
</dbReference>
<reference evidence="3" key="1">
    <citation type="journal article" date="2019" name="Int. J. Syst. Evol. Microbiol.">
        <title>The Global Catalogue of Microorganisms (GCM) 10K type strain sequencing project: providing services to taxonomists for standard genome sequencing and annotation.</title>
        <authorList>
            <consortium name="The Broad Institute Genomics Platform"/>
            <consortium name="The Broad Institute Genome Sequencing Center for Infectious Disease"/>
            <person name="Wu L."/>
            <person name="Ma J."/>
        </authorList>
    </citation>
    <scope>NUCLEOTIDE SEQUENCE [LARGE SCALE GENOMIC DNA]</scope>
    <source>
        <strain evidence="3">JCM 16545</strain>
    </source>
</reference>
<gene>
    <name evidence="2" type="ORF">ACFSQZ_01745</name>
</gene>
<name>A0ABW5E1P1_9BACT</name>
<evidence type="ECO:0000313" key="2">
    <source>
        <dbReference type="EMBL" id="MFD2275178.1"/>
    </source>
</evidence>
<sequence>MFNTPSILFAAAVLVVAILILRKLGNSREKRRAALLQKRLTTAEREQLGEDFHLYTRLPEGLKDELDGLIHVFVEEKNFEACGGLEEVTLHMQRVIAAQACLLLLRTPHQYYRNLRSILLYPDAYKAPGQHGAEDVRLGESWGTGSVVLSWSSVLGGGRNDQDGHDVVIHEFAHQLDQADGAGDGVPYLRSRGAYRSWAAAFQPAFEQFSKRVEAGKRTVIDDYGAENPAEFFAVVTETFFEKPHQLKGCYPKVYEQLVDYYGLDPDQWK</sequence>
<keyword evidence="1" id="KW-1133">Transmembrane helix</keyword>
<dbReference type="SUPFAM" id="SSF55486">
    <property type="entry name" value="Metalloproteases ('zincins'), catalytic domain"/>
    <property type="match status" value="1"/>
</dbReference>
<feature type="transmembrane region" description="Helical" evidence="1">
    <location>
        <begin position="6"/>
        <end position="24"/>
    </location>
</feature>
<dbReference type="InterPro" id="IPR024079">
    <property type="entry name" value="MetalloPept_cat_dom_sf"/>
</dbReference>
<proteinExistence type="predicted"/>
<keyword evidence="3" id="KW-1185">Reference proteome</keyword>